<dbReference type="Proteomes" id="UP000664617">
    <property type="component" value="Unassembled WGS sequence"/>
</dbReference>
<proteinExistence type="predicted"/>
<keyword evidence="3" id="KW-1185">Reference proteome</keyword>
<evidence type="ECO:0000313" key="2">
    <source>
        <dbReference type="EMBL" id="MBO0607448.1"/>
    </source>
</evidence>
<feature type="compositionally biased region" description="Low complexity" evidence="1">
    <location>
        <begin position="183"/>
        <end position="201"/>
    </location>
</feature>
<sequence>MFLRTVILPATALLIPGSGGIADPLAPVRLAVCAALASLAENGPPMVLAHGARGPRGPVALRPSLAAAGIGDRMLPGDVTAPWAAHGGRPTAGTSASVALLCLGMALGERAAGTLVVEAPSVARHHGTDTPRVLPGAVVHREDGGGTAADAAGAIAAHLAAGGTLVVAAGRTPGPAAPRPGDPNTSEPGPGTGPELTPGVGDVLTAVGTDGWVHETRVFPQDHDHLPAEYRLTTSGPRLPRPSRG</sequence>
<name>A0ABS3I374_9MICO</name>
<feature type="region of interest" description="Disordered" evidence="1">
    <location>
        <begin position="170"/>
        <end position="204"/>
    </location>
</feature>
<dbReference type="RefSeq" id="WP_207273382.1">
    <property type="nucleotide sequence ID" value="NZ_JAFMPK010000005.1"/>
</dbReference>
<gene>
    <name evidence="2" type="ORF">J0911_00205</name>
</gene>
<dbReference type="EMBL" id="JAFMPK010000005">
    <property type="protein sequence ID" value="MBO0607448.1"/>
    <property type="molecule type" value="Genomic_DNA"/>
</dbReference>
<comment type="caution">
    <text evidence="2">The sequence shown here is derived from an EMBL/GenBank/DDBJ whole genome shotgun (WGS) entry which is preliminary data.</text>
</comment>
<evidence type="ECO:0000313" key="3">
    <source>
        <dbReference type="Proteomes" id="UP000664617"/>
    </source>
</evidence>
<evidence type="ECO:0000256" key="1">
    <source>
        <dbReference type="SAM" id="MobiDB-lite"/>
    </source>
</evidence>
<reference evidence="3" key="1">
    <citation type="submission" date="2023-07" db="EMBL/GenBank/DDBJ databases">
        <title>Myceligenerans salitolerans sp. nov., a halotolerant actinomycete isolated from a salt lake in Xinjiang, China.</title>
        <authorList>
            <person name="Guan T."/>
        </authorList>
    </citation>
    <scope>NUCLEOTIDE SEQUENCE [LARGE SCALE GENOMIC DNA]</scope>
    <source>
        <strain evidence="3">XHU 5031</strain>
    </source>
</reference>
<feature type="compositionally biased region" description="Basic and acidic residues" evidence="1">
    <location>
        <begin position="218"/>
        <end position="228"/>
    </location>
</feature>
<protein>
    <submittedName>
        <fullName evidence="2">Uncharacterized protein</fullName>
    </submittedName>
</protein>
<feature type="region of interest" description="Disordered" evidence="1">
    <location>
        <begin position="218"/>
        <end position="245"/>
    </location>
</feature>
<accession>A0ABS3I374</accession>
<organism evidence="2 3">
    <name type="scientific">Myceligenerans salitolerans</name>
    <dbReference type="NCBI Taxonomy" id="1230528"/>
    <lineage>
        <taxon>Bacteria</taxon>
        <taxon>Bacillati</taxon>
        <taxon>Actinomycetota</taxon>
        <taxon>Actinomycetes</taxon>
        <taxon>Micrococcales</taxon>
        <taxon>Promicromonosporaceae</taxon>
        <taxon>Myceligenerans</taxon>
    </lineage>
</organism>